<proteinExistence type="predicted"/>
<evidence type="ECO:0000313" key="2">
    <source>
        <dbReference type="Proteomes" id="UP000005019"/>
    </source>
</evidence>
<dbReference type="EMBL" id="AFHG01000049">
    <property type="protein sequence ID" value="EGK71649.1"/>
    <property type="molecule type" value="Genomic_DNA"/>
</dbReference>
<comment type="caution">
    <text evidence="1">The sequence shown here is derived from an EMBL/GenBank/DDBJ whole genome shotgun (WGS) entry which is preliminary data.</text>
</comment>
<evidence type="ECO:0000313" key="1">
    <source>
        <dbReference type="EMBL" id="EGK71649.1"/>
    </source>
</evidence>
<organism evidence="1 2">
    <name type="scientific">Methyloversatilis universalis (strain ATCC BAA-1314 / DSM 25237 / JCM 13912 / CCUG 52030 / FAM5)</name>
    <dbReference type="NCBI Taxonomy" id="1000565"/>
    <lineage>
        <taxon>Bacteria</taxon>
        <taxon>Pseudomonadati</taxon>
        <taxon>Pseudomonadota</taxon>
        <taxon>Betaproteobacteria</taxon>
        <taxon>Nitrosomonadales</taxon>
        <taxon>Sterolibacteriaceae</taxon>
        <taxon>Methyloversatilis</taxon>
    </lineage>
</organism>
<accession>F5RCZ8</accession>
<name>F5RCZ8_METUF</name>
<sequence>MLLSLIAAPAAARAADPAAGRYRALVELDAGWPRGCGSAVTVSGWDIRIVRQREGDEVTARIEVQPPEGNPALPLLARLEVEQFRPAVLLVSRDGLLVLPGFDSDRKVDWATLMRNFMFFGGRLVLGEVGGDVEIPFSGPASRDVTGQYLNCAGDLAAPFRNGS</sequence>
<protein>
    <submittedName>
        <fullName evidence="1">Uncharacterized protein</fullName>
    </submittedName>
</protein>
<dbReference type="AlphaFoldDB" id="F5RCZ8"/>
<dbReference type="Proteomes" id="UP000005019">
    <property type="component" value="Unassembled WGS sequence"/>
</dbReference>
<keyword evidence="2" id="KW-1185">Reference proteome</keyword>
<reference evidence="1 2" key="1">
    <citation type="journal article" date="2011" name="J. Bacteriol.">
        <title>Genome sequence of Methyloversatilis universalis FAM5T, a methylotrophic representative of the order Rhodocyclales.</title>
        <authorList>
            <person name="Kittichotirat W."/>
            <person name="Good N.M."/>
            <person name="Hall R."/>
            <person name="Bringel F."/>
            <person name="Lajus A."/>
            <person name="Medigue C."/>
            <person name="Smalley N.E."/>
            <person name="Beck D."/>
            <person name="Bumgarner R."/>
            <person name="Vuilleumier S."/>
            <person name="Kalyuzhnaya M.G."/>
        </authorList>
    </citation>
    <scope>NUCLEOTIDE SEQUENCE [LARGE SCALE GENOMIC DNA]</scope>
    <source>
        <strain evidence="2">ATCC BAA-1314 / JCM 13912 / FAM5</strain>
    </source>
</reference>
<gene>
    <name evidence="1" type="ORF">METUNv1_02154</name>
</gene>